<name>A0ABU0QWJ0_9ACTN</name>
<feature type="domain" description="Peptidoglycan binding-like" evidence="1">
    <location>
        <begin position="87"/>
        <end position="144"/>
    </location>
</feature>
<sequence length="157" mass="16478">MSDVRRHEGTKTLRTLSALRTKAGVSAGVVLLAGLGAAGITATPATAATYWCNKTLGRFINADGHQLTDIPAYSNTDNCITGKGATGSHVKAIQNALRHCHGRSKVTVDGVFGTITEQELKIVQAKLGGLDDDGVYGPKTRDKLRWLATTGNCGTVN</sequence>
<dbReference type="InterPro" id="IPR036366">
    <property type="entry name" value="PGBDSf"/>
</dbReference>
<evidence type="ECO:0000313" key="3">
    <source>
        <dbReference type="Proteomes" id="UP001232755"/>
    </source>
</evidence>
<gene>
    <name evidence="2" type="ORF">QF034_004993</name>
</gene>
<protein>
    <submittedName>
        <fullName evidence="2">Peptidoglycan hydrolase-like protein with peptidoglycan-binding domain</fullName>
    </submittedName>
</protein>
<evidence type="ECO:0000313" key="2">
    <source>
        <dbReference type="EMBL" id="MDQ0750762.1"/>
    </source>
</evidence>
<dbReference type="Proteomes" id="UP001232755">
    <property type="component" value="Unassembled WGS sequence"/>
</dbReference>
<dbReference type="Pfam" id="PF01471">
    <property type="entry name" value="PG_binding_1"/>
    <property type="match status" value="1"/>
</dbReference>
<dbReference type="InterPro" id="IPR002477">
    <property type="entry name" value="Peptidoglycan-bd-like"/>
</dbReference>
<dbReference type="EMBL" id="JAUSYP010000001">
    <property type="protein sequence ID" value="MDQ0750762.1"/>
    <property type="molecule type" value="Genomic_DNA"/>
</dbReference>
<keyword evidence="3" id="KW-1185">Reference proteome</keyword>
<organism evidence="2 3">
    <name type="scientific">Streptomyces africanus</name>
    <dbReference type="NCBI Taxonomy" id="231024"/>
    <lineage>
        <taxon>Bacteria</taxon>
        <taxon>Bacillati</taxon>
        <taxon>Actinomycetota</taxon>
        <taxon>Actinomycetes</taxon>
        <taxon>Kitasatosporales</taxon>
        <taxon>Streptomycetaceae</taxon>
        <taxon>Streptomyces</taxon>
    </lineage>
</organism>
<comment type="caution">
    <text evidence="2">The sequence shown here is derived from an EMBL/GenBank/DDBJ whole genome shotgun (WGS) entry which is preliminary data.</text>
</comment>
<dbReference type="Gene3D" id="1.10.101.10">
    <property type="entry name" value="PGBD-like superfamily/PGBD"/>
    <property type="match status" value="1"/>
</dbReference>
<accession>A0ABU0QWJ0</accession>
<dbReference type="InterPro" id="IPR036365">
    <property type="entry name" value="PGBD-like_sf"/>
</dbReference>
<reference evidence="2 3" key="1">
    <citation type="submission" date="2023-07" db="EMBL/GenBank/DDBJ databases">
        <title>Comparative genomics of wheat-associated soil bacteria to identify genetic determinants of phenazine resistance.</title>
        <authorList>
            <person name="Mouncey N."/>
        </authorList>
    </citation>
    <scope>NUCLEOTIDE SEQUENCE [LARGE SCALE GENOMIC DNA]</scope>
    <source>
        <strain evidence="2 3">B3I12</strain>
    </source>
</reference>
<dbReference type="SUPFAM" id="SSF47090">
    <property type="entry name" value="PGBD-like"/>
    <property type="match status" value="1"/>
</dbReference>
<evidence type="ECO:0000259" key="1">
    <source>
        <dbReference type="Pfam" id="PF01471"/>
    </source>
</evidence>
<proteinExistence type="predicted"/>